<accession>A0ABW5C1N9</accession>
<name>A0ABW5C1N9_9BACI</name>
<protein>
    <submittedName>
        <fullName evidence="1">Uncharacterized protein</fullName>
    </submittedName>
</protein>
<evidence type="ECO:0000313" key="1">
    <source>
        <dbReference type="EMBL" id="MFD2214976.1"/>
    </source>
</evidence>
<proteinExistence type="predicted"/>
<comment type="caution">
    <text evidence="1">The sequence shown here is derived from an EMBL/GenBank/DDBJ whole genome shotgun (WGS) entry which is preliminary data.</text>
</comment>
<organism evidence="1 2">
    <name type="scientific">Metabacillus endolithicus</name>
    <dbReference type="NCBI Taxonomy" id="1535204"/>
    <lineage>
        <taxon>Bacteria</taxon>
        <taxon>Bacillati</taxon>
        <taxon>Bacillota</taxon>
        <taxon>Bacilli</taxon>
        <taxon>Bacillales</taxon>
        <taxon>Bacillaceae</taxon>
        <taxon>Metabacillus</taxon>
    </lineage>
</organism>
<keyword evidence="2" id="KW-1185">Reference proteome</keyword>
<reference evidence="2" key="1">
    <citation type="journal article" date="2019" name="Int. J. Syst. Evol. Microbiol.">
        <title>The Global Catalogue of Microorganisms (GCM) 10K type strain sequencing project: providing services to taxonomists for standard genome sequencing and annotation.</title>
        <authorList>
            <consortium name="The Broad Institute Genomics Platform"/>
            <consortium name="The Broad Institute Genome Sequencing Center for Infectious Disease"/>
            <person name="Wu L."/>
            <person name="Ma J."/>
        </authorList>
    </citation>
    <scope>NUCLEOTIDE SEQUENCE [LARGE SCALE GENOMIC DNA]</scope>
    <source>
        <strain evidence="2">CGMCC 1.15474</strain>
    </source>
</reference>
<dbReference type="EMBL" id="JBHUIK010000003">
    <property type="protein sequence ID" value="MFD2214976.1"/>
    <property type="molecule type" value="Genomic_DNA"/>
</dbReference>
<dbReference type="Proteomes" id="UP001597318">
    <property type="component" value="Unassembled WGS sequence"/>
</dbReference>
<gene>
    <name evidence="1" type="ORF">ACFSKK_14900</name>
</gene>
<sequence length="226" mass="26884">MKSELGRERFPWTIINKGIQDNEFYTHTNGAVYSFNNIDELARAKREPSKENQYSSSITTEFSRVEFIEFLSQHLEEIIQLKLQISDPRLKQYHLSPKGLGDDLYFLTESYHRQNDLYKGKYSMTDFITPQALLVLQQKEKKKLIFEHIVPKNLYLKMLVDKAYQENLTYEEIYKVLMKYYYTCTVTKEEDDSLPSTSMQEGWDGHNPFYRYQLAGIEFIENPKSY</sequence>
<evidence type="ECO:0000313" key="2">
    <source>
        <dbReference type="Proteomes" id="UP001597318"/>
    </source>
</evidence>